<evidence type="ECO:0000313" key="3">
    <source>
        <dbReference type="EMBL" id="MFD0868252.1"/>
    </source>
</evidence>
<dbReference type="InterPro" id="IPR036388">
    <property type="entry name" value="WH-like_DNA-bd_sf"/>
</dbReference>
<evidence type="ECO:0000259" key="2">
    <source>
        <dbReference type="PROSITE" id="PS50995"/>
    </source>
</evidence>
<dbReference type="InterPro" id="IPR036390">
    <property type="entry name" value="WH_DNA-bd_sf"/>
</dbReference>
<dbReference type="Gene3D" id="1.10.10.10">
    <property type="entry name" value="Winged helix-like DNA-binding domain superfamily/Winged helix DNA-binding domain"/>
    <property type="match status" value="1"/>
</dbReference>
<comment type="caution">
    <text evidence="3">The sequence shown here is derived from an EMBL/GenBank/DDBJ whole genome shotgun (WGS) entry which is preliminary data.</text>
</comment>
<name>A0ABW3D4B0_9BACL</name>
<dbReference type="PRINTS" id="PR00598">
    <property type="entry name" value="HTHMARR"/>
</dbReference>
<dbReference type="SUPFAM" id="SSF46785">
    <property type="entry name" value="Winged helix' DNA-binding domain"/>
    <property type="match status" value="1"/>
</dbReference>
<dbReference type="PROSITE" id="PS50995">
    <property type="entry name" value="HTH_MARR_2"/>
    <property type="match status" value="1"/>
</dbReference>
<protein>
    <submittedName>
        <fullName evidence="3">MarR family winged helix-turn-helix transcriptional regulator</fullName>
    </submittedName>
</protein>
<keyword evidence="4" id="KW-1185">Reference proteome</keyword>
<sequence length="154" mass="17755">MSKEQKLKEWIQRYEEAHFVVNKRISLIIRDSIEDGQTIEQHAILCYLHGSKLCTPTELADVFGVGKSAITAIVTRLEDKGLIERVRDDKDRRMVYLSLTAEGERVRRLAVSKIEKQIGSYLQYFSEEEIETFIHCYEMLADLMQNNGEGGEAQ</sequence>
<organism evidence="3 4">
    <name type="scientific">Paenibacillus residui</name>
    <dbReference type="NCBI Taxonomy" id="629724"/>
    <lineage>
        <taxon>Bacteria</taxon>
        <taxon>Bacillati</taxon>
        <taxon>Bacillota</taxon>
        <taxon>Bacilli</taxon>
        <taxon>Bacillales</taxon>
        <taxon>Paenibacillaceae</taxon>
        <taxon>Paenibacillus</taxon>
    </lineage>
</organism>
<dbReference type="InterPro" id="IPR000835">
    <property type="entry name" value="HTH_MarR-typ"/>
</dbReference>
<dbReference type="Proteomes" id="UP001597120">
    <property type="component" value="Unassembled WGS sequence"/>
</dbReference>
<feature type="domain" description="HTH marR-type" evidence="2">
    <location>
        <begin position="4"/>
        <end position="142"/>
    </location>
</feature>
<dbReference type="Pfam" id="PF01047">
    <property type="entry name" value="MarR"/>
    <property type="match status" value="1"/>
</dbReference>
<reference evidence="4" key="1">
    <citation type="journal article" date="2019" name="Int. J. Syst. Evol. Microbiol.">
        <title>The Global Catalogue of Microorganisms (GCM) 10K type strain sequencing project: providing services to taxonomists for standard genome sequencing and annotation.</title>
        <authorList>
            <consortium name="The Broad Institute Genomics Platform"/>
            <consortium name="The Broad Institute Genome Sequencing Center for Infectious Disease"/>
            <person name="Wu L."/>
            <person name="Ma J."/>
        </authorList>
    </citation>
    <scope>NUCLEOTIDE SEQUENCE [LARGE SCALE GENOMIC DNA]</scope>
    <source>
        <strain evidence="4">CCUG 57263</strain>
    </source>
</reference>
<dbReference type="SMART" id="SM00347">
    <property type="entry name" value="HTH_MARR"/>
    <property type="match status" value="1"/>
</dbReference>
<dbReference type="PANTHER" id="PTHR33164">
    <property type="entry name" value="TRANSCRIPTIONAL REGULATOR, MARR FAMILY"/>
    <property type="match status" value="1"/>
</dbReference>
<dbReference type="CDD" id="cd00090">
    <property type="entry name" value="HTH_ARSR"/>
    <property type="match status" value="1"/>
</dbReference>
<dbReference type="EMBL" id="JBHTIU010000010">
    <property type="protein sequence ID" value="MFD0868252.1"/>
    <property type="molecule type" value="Genomic_DNA"/>
</dbReference>
<keyword evidence="1" id="KW-0238">DNA-binding</keyword>
<dbReference type="RefSeq" id="WP_144939365.1">
    <property type="nucleotide sequence ID" value="NZ_JBHTIU010000010.1"/>
</dbReference>
<dbReference type="InterPro" id="IPR039422">
    <property type="entry name" value="MarR/SlyA-like"/>
</dbReference>
<proteinExistence type="predicted"/>
<accession>A0ABW3D4B0</accession>
<dbReference type="InterPro" id="IPR011991">
    <property type="entry name" value="ArsR-like_HTH"/>
</dbReference>
<evidence type="ECO:0000313" key="4">
    <source>
        <dbReference type="Proteomes" id="UP001597120"/>
    </source>
</evidence>
<gene>
    <name evidence="3" type="ORF">ACFQ03_03760</name>
</gene>
<dbReference type="PANTHER" id="PTHR33164:SF99">
    <property type="entry name" value="MARR FAMILY REGULATORY PROTEIN"/>
    <property type="match status" value="1"/>
</dbReference>
<evidence type="ECO:0000256" key="1">
    <source>
        <dbReference type="ARBA" id="ARBA00023125"/>
    </source>
</evidence>